<organism evidence="1 2">
    <name type="scientific">Lactococcus formosensis</name>
    <dbReference type="NCBI Taxonomy" id="1281486"/>
    <lineage>
        <taxon>Bacteria</taxon>
        <taxon>Bacillati</taxon>
        <taxon>Bacillota</taxon>
        <taxon>Bacilli</taxon>
        <taxon>Lactobacillales</taxon>
        <taxon>Streptococcaceae</taxon>
        <taxon>Lactococcus</taxon>
    </lineage>
</organism>
<sequence length="89" mass="10385">MKIIQGVHVNGTDKNKRYWKVPDHLKDIKLKKGQEAVVHTENGLGRVRITHVTNSKDGFIYYTREGGKRLRTEVTQEVVMFYERDNQAN</sequence>
<name>A0A9X4SCL4_9LACT</name>
<reference evidence="1" key="1">
    <citation type="submission" date="2022-06" db="EMBL/GenBank/DDBJ databases">
        <title>Lactococcus from bovine mastitis in China.</title>
        <authorList>
            <person name="Lin Y."/>
            <person name="Han B."/>
        </authorList>
    </citation>
    <scope>NUCLEOTIDE SEQUENCE</scope>
    <source>
        <strain evidence="1">Ningxia-I-26</strain>
    </source>
</reference>
<evidence type="ECO:0000313" key="1">
    <source>
        <dbReference type="EMBL" id="MDG6145814.1"/>
    </source>
</evidence>
<dbReference type="RefSeq" id="WP_165714532.1">
    <property type="nucleotide sequence ID" value="NZ_CP141727.1"/>
</dbReference>
<dbReference type="Proteomes" id="UP001153199">
    <property type="component" value="Unassembled WGS sequence"/>
</dbReference>
<dbReference type="EMBL" id="JAMWFV010000014">
    <property type="protein sequence ID" value="MDG6145814.1"/>
    <property type="molecule type" value="Genomic_DNA"/>
</dbReference>
<protein>
    <submittedName>
        <fullName evidence="1">Uncharacterized protein</fullName>
    </submittedName>
</protein>
<keyword evidence="2" id="KW-1185">Reference proteome</keyword>
<dbReference type="AlphaFoldDB" id="A0A9X4SCL4"/>
<proteinExistence type="predicted"/>
<accession>A0A9X4SCL4</accession>
<gene>
    <name evidence="1" type="ORF">NF717_09160</name>
</gene>
<comment type="caution">
    <text evidence="1">The sequence shown here is derived from an EMBL/GenBank/DDBJ whole genome shotgun (WGS) entry which is preliminary data.</text>
</comment>
<evidence type="ECO:0000313" key="2">
    <source>
        <dbReference type="Proteomes" id="UP001153199"/>
    </source>
</evidence>